<accession>A0A836GDG6</accession>
<comment type="caution">
    <text evidence="2">The sequence shown here is derived from an EMBL/GenBank/DDBJ whole genome shotgun (WGS) entry which is preliminary data.</text>
</comment>
<evidence type="ECO:0000313" key="3">
    <source>
        <dbReference type="Proteomes" id="UP000674143"/>
    </source>
</evidence>
<evidence type="ECO:0000313" key="2">
    <source>
        <dbReference type="EMBL" id="KAG5465242.1"/>
    </source>
</evidence>
<gene>
    <name evidence="2" type="ORF">LSCM4_00696</name>
</gene>
<dbReference type="GeneID" id="92356706"/>
<dbReference type="EMBL" id="JAFHLR010000036">
    <property type="protein sequence ID" value="KAG5465242.1"/>
    <property type="molecule type" value="Genomic_DNA"/>
</dbReference>
<reference evidence="3" key="2">
    <citation type="journal article" date="2021" name="Sci. Data">
        <title>Chromosome-scale genome sequencing, assembly and annotation of six genomes from subfamily Leishmaniinae.</title>
        <authorList>
            <person name="Almutairi H."/>
            <person name="Urbaniak M.D."/>
            <person name="Bates M.D."/>
            <person name="Jariyapan N."/>
            <person name="Kwakye-Nuako G."/>
            <person name="Thomaz Soccol V."/>
            <person name="Al-Salem W.S."/>
            <person name="Dillon R.J."/>
            <person name="Bates P.A."/>
            <person name="Gatherer D."/>
        </authorList>
    </citation>
    <scope>NUCLEOTIDE SEQUENCE [LARGE SCALE GENOMIC DNA]</scope>
</reference>
<keyword evidence="1" id="KW-0472">Membrane</keyword>
<organism evidence="2 3">
    <name type="scientific">Leishmania orientalis</name>
    <dbReference type="NCBI Taxonomy" id="2249476"/>
    <lineage>
        <taxon>Eukaryota</taxon>
        <taxon>Discoba</taxon>
        <taxon>Euglenozoa</taxon>
        <taxon>Kinetoplastea</taxon>
        <taxon>Metakinetoplastina</taxon>
        <taxon>Trypanosomatida</taxon>
        <taxon>Trypanosomatidae</taxon>
        <taxon>Leishmaniinae</taxon>
        <taxon>Leishmania</taxon>
    </lineage>
</organism>
<dbReference type="KEGG" id="loi:92356706"/>
<feature type="transmembrane region" description="Helical" evidence="1">
    <location>
        <begin position="114"/>
        <end position="134"/>
    </location>
</feature>
<feature type="transmembrane region" description="Helical" evidence="1">
    <location>
        <begin position="87"/>
        <end position="108"/>
    </location>
</feature>
<reference evidence="3" key="1">
    <citation type="journal article" date="2021" name="Microbiol. Resour. Announc.">
        <title>LGAAP: Leishmaniinae Genome Assembly and Annotation Pipeline.</title>
        <authorList>
            <person name="Almutairi H."/>
            <person name="Urbaniak M.D."/>
            <person name="Bates M.D."/>
            <person name="Jariyapan N."/>
            <person name="Kwakye-Nuako G."/>
            <person name="Thomaz-Soccol V."/>
            <person name="Al-Salem W.S."/>
            <person name="Dillon R.J."/>
            <person name="Bates P.A."/>
            <person name="Gatherer D."/>
        </authorList>
    </citation>
    <scope>NUCLEOTIDE SEQUENCE [LARGE SCALE GENOMIC DNA]</scope>
</reference>
<feature type="transmembrane region" description="Helical" evidence="1">
    <location>
        <begin position="48"/>
        <end position="66"/>
    </location>
</feature>
<evidence type="ECO:0000256" key="1">
    <source>
        <dbReference type="SAM" id="Phobius"/>
    </source>
</evidence>
<keyword evidence="1" id="KW-0812">Transmembrane</keyword>
<dbReference type="AlphaFoldDB" id="A0A836GDG6"/>
<dbReference type="Proteomes" id="UP000674143">
    <property type="component" value="Unassembled WGS sequence"/>
</dbReference>
<proteinExistence type="predicted"/>
<name>A0A836GDG6_9TRYP</name>
<keyword evidence="1" id="KW-1133">Transmembrane helix</keyword>
<protein>
    <submittedName>
        <fullName evidence="2">Uncharacterized protein</fullName>
    </submittedName>
</protein>
<sequence>MHLNAAKMQPETGYTFVKRCSIAVFSFVVICATGMIQECITAERTHNLFLYPSLMLIVAFFSMWGYTARYKIPQDPLWYRHHETYMLIASVLICFGSCMLIVAIYPIYRIWSCAIVILWMVLIGNVNGAVNYIVNRLNKKKST</sequence>
<dbReference type="InterPro" id="IPR033579">
    <property type="entry name" value="TMEM128"/>
</dbReference>
<dbReference type="RefSeq" id="XP_067058873.1">
    <property type="nucleotide sequence ID" value="XM_067202772.1"/>
</dbReference>
<dbReference type="Pfam" id="PF20479">
    <property type="entry name" value="TMEM128"/>
    <property type="match status" value="1"/>
</dbReference>
<keyword evidence="3" id="KW-1185">Reference proteome</keyword>
<feature type="transmembrane region" description="Helical" evidence="1">
    <location>
        <begin position="16"/>
        <end position="36"/>
    </location>
</feature>